<evidence type="ECO:0000256" key="1">
    <source>
        <dbReference type="SAM" id="MobiDB-lite"/>
    </source>
</evidence>
<sequence>MPFLILALCIFLFIMWLQLRKAARADFIRSYMFPAGLLDKLQKTRPELSLKDRQLVAHALRQFFLVYHKSSHHQIAMPSQVVDDLWHEFILYTKNYQAFCQKAFGRYLHHTPASAMSANNNDGLRKVWYYACLEENINPKHPTRLPLLFALDAKWNLADGFYYSPDCRQQTGNGTVHCGADFFTSDSGGSSSESSSGDSSGCSGGCSGGCGGGGGGGD</sequence>
<organism evidence="2 3">
    <name type="scientific">Iodobacter arcticus</name>
    <dbReference type="NCBI Taxonomy" id="590593"/>
    <lineage>
        <taxon>Bacteria</taxon>
        <taxon>Pseudomonadati</taxon>
        <taxon>Pseudomonadota</taxon>
        <taxon>Betaproteobacteria</taxon>
        <taxon>Neisseriales</taxon>
        <taxon>Chitinibacteraceae</taxon>
        <taxon>Iodobacter</taxon>
    </lineage>
</organism>
<proteinExistence type="predicted"/>
<protein>
    <submittedName>
        <fullName evidence="2">Glycine-rich domain-containing protein</fullName>
    </submittedName>
</protein>
<feature type="region of interest" description="Disordered" evidence="1">
    <location>
        <begin position="188"/>
        <end position="218"/>
    </location>
</feature>
<dbReference type="EMBL" id="JBHTBQ010000015">
    <property type="protein sequence ID" value="MFC7420235.1"/>
    <property type="molecule type" value="Genomic_DNA"/>
</dbReference>
<reference evidence="3" key="1">
    <citation type="journal article" date="2019" name="Int. J. Syst. Evol. Microbiol.">
        <title>The Global Catalogue of Microorganisms (GCM) 10K type strain sequencing project: providing services to taxonomists for standard genome sequencing and annotation.</title>
        <authorList>
            <consortium name="The Broad Institute Genomics Platform"/>
            <consortium name="The Broad Institute Genome Sequencing Center for Infectious Disease"/>
            <person name="Wu L."/>
            <person name="Ma J."/>
        </authorList>
    </citation>
    <scope>NUCLEOTIDE SEQUENCE [LARGE SCALE GENOMIC DNA]</scope>
    <source>
        <strain evidence="3">CCUG 62945</strain>
    </source>
</reference>
<comment type="caution">
    <text evidence="2">The sequence shown here is derived from an EMBL/GenBank/DDBJ whole genome shotgun (WGS) entry which is preliminary data.</text>
</comment>
<name>A0ABW2QXF9_9NEIS</name>
<gene>
    <name evidence="2" type="ORF">ACFQNF_10095</name>
</gene>
<keyword evidence="3" id="KW-1185">Reference proteome</keyword>
<dbReference type="Proteomes" id="UP001596473">
    <property type="component" value="Unassembled WGS sequence"/>
</dbReference>
<feature type="compositionally biased region" description="Gly residues" evidence="1">
    <location>
        <begin position="202"/>
        <end position="218"/>
    </location>
</feature>
<feature type="compositionally biased region" description="Low complexity" evidence="1">
    <location>
        <begin position="188"/>
        <end position="201"/>
    </location>
</feature>
<accession>A0ABW2QXF9</accession>
<evidence type="ECO:0000313" key="2">
    <source>
        <dbReference type="EMBL" id="MFC7420235.1"/>
    </source>
</evidence>
<dbReference type="RefSeq" id="WP_380187871.1">
    <property type="nucleotide sequence ID" value="NZ_JBHTBQ010000015.1"/>
</dbReference>
<evidence type="ECO:0000313" key="3">
    <source>
        <dbReference type="Proteomes" id="UP001596473"/>
    </source>
</evidence>